<name>A0A3M7M488_9PLEO</name>
<evidence type="ECO:0000313" key="3">
    <source>
        <dbReference type="Proteomes" id="UP000265663"/>
    </source>
</evidence>
<accession>A0A3M7M488</accession>
<feature type="domain" description="DUF7918" evidence="1">
    <location>
        <begin position="9"/>
        <end position="115"/>
    </location>
</feature>
<reference evidence="2 3" key="1">
    <citation type="journal article" date="2014" name="PLoS ONE">
        <title>De novo Genome Assembly of the Fungal Plant Pathogen Pyrenophora semeniperda.</title>
        <authorList>
            <person name="Soliai M.M."/>
            <person name="Meyer S.E."/>
            <person name="Udall J.A."/>
            <person name="Elzinga D.E."/>
            <person name="Hermansen R.A."/>
            <person name="Bodily P.M."/>
            <person name="Hart A.A."/>
            <person name="Coleman C.E."/>
        </authorList>
    </citation>
    <scope>NUCLEOTIDE SEQUENCE [LARGE SCALE GENOMIC DNA]</scope>
    <source>
        <strain evidence="2 3">CCB06</strain>
        <tissue evidence="2">Mycelium</tissue>
    </source>
</reference>
<dbReference type="InterPro" id="IPR057678">
    <property type="entry name" value="DUF7918"/>
</dbReference>
<dbReference type="EMBL" id="KE747818">
    <property type="protein sequence ID" value="RMZ69282.1"/>
    <property type="molecule type" value="Genomic_DNA"/>
</dbReference>
<dbReference type="PANTHER" id="PTHR36223:SF1">
    <property type="entry name" value="TRANSCRIPTION ELONGATION FACTOR EAF N-TERMINAL DOMAIN-CONTAINING PROTEIN"/>
    <property type="match status" value="1"/>
</dbReference>
<sequence>MAVLDLYPGLEVEILVDDIPTREYIYISDTIPPPCHVTKYIVARTDARFAIRYTISRDFSLLAGELLASVYCDGNYVESYIARPEDIYCKTGHIITPPDTTVDGVLRKQVFKFGASQNGMCGAFKIFARLNR</sequence>
<dbReference type="Proteomes" id="UP000265663">
    <property type="component" value="Unassembled WGS sequence"/>
</dbReference>
<proteinExistence type="predicted"/>
<keyword evidence="3" id="KW-1185">Reference proteome</keyword>
<dbReference type="OrthoDB" id="3364132at2759"/>
<gene>
    <name evidence="2" type="ORF">GMOD_00006017</name>
</gene>
<dbReference type="AlphaFoldDB" id="A0A3M7M488"/>
<evidence type="ECO:0000259" key="1">
    <source>
        <dbReference type="Pfam" id="PF25534"/>
    </source>
</evidence>
<dbReference type="Pfam" id="PF25534">
    <property type="entry name" value="DUF7918"/>
    <property type="match status" value="1"/>
</dbReference>
<organism evidence="2 3">
    <name type="scientific">Pyrenophora seminiperda CCB06</name>
    <dbReference type="NCBI Taxonomy" id="1302712"/>
    <lineage>
        <taxon>Eukaryota</taxon>
        <taxon>Fungi</taxon>
        <taxon>Dikarya</taxon>
        <taxon>Ascomycota</taxon>
        <taxon>Pezizomycotina</taxon>
        <taxon>Dothideomycetes</taxon>
        <taxon>Pleosporomycetidae</taxon>
        <taxon>Pleosporales</taxon>
        <taxon>Pleosporineae</taxon>
        <taxon>Pleosporaceae</taxon>
        <taxon>Pyrenophora</taxon>
    </lineage>
</organism>
<evidence type="ECO:0000313" key="2">
    <source>
        <dbReference type="EMBL" id="RMZ69282.1"/>
    </source>
</evidence>
<protein>
    <recommendedName>
        <fullName evidence="1">DUF7918 domain-containing protein</fullName>
    </recommendedName>
</protein>
<dbReference type="PANTHER" id="PTHR36223">
    <property type="entry name" value="BETA-LACTAMASE-TYPE TRANSPEPTIDASE FOLD DOMAIN CONTAINING PROTEIN"/>
    <property type="match status" value="1"/>
</dbReference>